<keyword evidence="1" id="KW-0812">Transmembrane</keyword>
<reference evidence="2 3" key="1">
    <citation type="journal article" date="2019" name="Int. J. Syst. Evol. Microbiol.">
        <title>The Global Catalogue of Microorganisms (GCM) 10K type strain sequencing project: providing services to taxonomists for standard genome sequencing and annotation.</title>
        <authorList>
            <consortium name="The Broad Institute Genomics Platform"/>
            <consortium name="The Broad Institute Genome Sequencing Center for Infectious Disease"/>
            <person name="Wu L."/>
            <person name="Ma J."/>
        </authorList>
    </citation>
    <scope>NUCLEOTIDE SEQUENCE [LARGE SCALE GENOMIC DNA]</scope>
    <source>
        <strain evidence="2 3">GX26</strain>
    </source>
</reference>
<feature type="transmembrane region" description="Helical" evidence="1">
    <location>
        <begin position="62"/>
        <end position="83"/>
    </location>
</feature>
<evidence type="ECO:0000256" key="1">
    <source>
        <dbReference type="SAM" id="Phobius"/>
    </source>
</evidence>
<sequence>MPRARLLGVAALYAATVLAVLALLASVLLAPMLTIHPASILVPSAYLALVTLEFDEDEDRKLYFLPLGVCLLAAGAFVGASELEPLVRSVDARSAVGLGTVQAAATVVVLGALVAVTVPVVVNWYAWRELDDTAVADDADGTRIPDEFTAHAPDRLSTVVLDDPDPAVYVVDDGRRALLGFTAGATKILDDREREAVVARELTRVVDREAAASFWASALAFAAARLVDPISTPEYEARAGGKVRLPYWFVAPLKIVGAVLALVLCFAIPIALLATILHVNAFLLVFAYAVATVAAGFGLTKAARWLAHDLATDAVITADEHGAVLADDPDALTAALRKLHDADATGEDAATIASDRGDEDAATVGSDRHEDTLDAFDGLVHFPTDRVPIEERLDALDDVAERLDERRGRSASAAAPSRTQ</sequence>
<name>A0ABD5VI73_9EURY</name>
<dbReference type="Proteomes" id="UP001596395">
    <property type="component" value="Unassembled WGS sequence"/>
</dbReference>
<evidence type="ECO:0000313" key="3">
    <source>
        <dbReference type="Proteomes" id="UP001596395"/>
    </source>
</evidence>
<protein>
    <recommendedName>
        <fullName evidence="4">Zn-dependent protease with chaperone function</fullName>
    </recommendedName>
</protein>
<dbReference type="RefSeq" id="WP_336350363.1">
    <property type="nucleotide sequence ID" value="NZ_JAZAQL010000002.1"/>
</dbReference>
<organism evidence="2 3">
    <name type="scientific">Halorubellus litoreus</name>
    <dbReference type="NCBI Taxonomy" id="755308"/>
    <lineage>
        <taxon>Archaea</taxon>
        <taxon>Methanobacteriati</taxon>
        <taxon>Methanobacteriota</taxon>
        <taxon>Stenosarchaea group</taxon>
        <taxon>Halobacteria</taxon>
        <taxon>Halobacteriales</taxon>
        <taxon>Halorubellaceae</taxon>
        <taxon>Halorubellus</taxon>
    </lineage>
</organism>
<proteinExistence type="predicted"/>
<dbReference type="AlphaFoldDB" id="A0ABD5VI73"/>
<keyword evidence="1" id="KW-1133">Transmembrane helix</keyword>
<evidence type="ECO:0008006" key="4">
    <source>
        <dbReference type="Google" id="ProtNLM"/>
    </source>
</evidence>
<feature type="transmembrane region" description="Helical" evidence="1">
    <location>
        <begin position="279"/>
        <end position="299"/>
    </location>
</feature>
<feature type="transmembrane region" description="Helical" evidence="1">
    <location>
        <begin position="95"/>
        <end position="122"/>
    </location>
</feature>
<dbReference type="EMBL" id="JBHSXN010000002">
    <property type="protein sequence ID" value="MFC6953403.1"/>
    <property type="molecule type" value="Genomic_DNA"/>
</dbReference>
<keyword evidence="1" id="KW-0472">Membrane</keyword>
<feature type="transmembrane region" description="Helical" evidence="1">
    <location>
        <begin position="247"/>
        <end position="273"/>
    </location>
</feature>
<evidence type="ECO:0000313" key="2">
    <source>
        <dbReference type="EMBL" id="MFC6953403.1"/>
    </source>
</evidence>
<accession>A0ABD5VI73</accession>
<keyword evidence="3" id="KW-1185">Reference proteome</keyword>
<comment type="caution">
    <text evidence="2">The sequence shown here is derived from an EMBL/GenBank/DDBJ whole genome shotgun (WGS) entry which is preliminary data.</text>
</comment>
<gene>
    <name evidence="2" type="ORF">ACFQGB_11065</name>
</gene>